<comment type="similarity">
    <text evidence="1">Belongs to the UPF0246 family.</text>
</comment>
<dbReference type="InterPro" id="IPR005583">
    <property type="entry name" value="YaaA"/>
</dbReference>
<dbReference type="OrthoDB" id="3210767at2"/>
<comment type="caution">
    <text evidence="2">The sequence shown here is derived from an EMBL/GenBank/DDBJ whole genome shotgun (WGS) entry which is preliminary data.</text>
</comment>
<reference evidence="2 3" key="1">
    <citation type="journal article" date="2017" name="BMC Genomics">
        <title>Comparative genomic and phylogenomic analyses of the Bifidobacteriaceae family.</title>
        <authorList>
            <person name="Lugli G.A."/>
            <person name="Milani C."/>
            <person name="Turroni F."/>
            <person name="Duranti S."/>
            <person name="Mancabelli L."/>
            <person name="Mangifesta M."/>
            <person name="Ferrario C."/>
            <person name="Modesto M."/>
            <person name="Mattarelli P."/>
            <person name="Jiri K."/>
            <person name="van Sinderen D."/>
            <person name="Ventura M."/>
        </authorList>
    </citation>
    <scope>NUCLEOTIDE SEQUENCE [LARGE SCALE GENOMIC DNA]</scope>
    <source>
        <strain evidence="2 3">DSM 22924</strain>
    </source>
</reference>
<dbReference type="PANTHER" id="PTHR30283">
    <property type="entry name" value="PEROXIDE STRESS RESPONSE PROTEIN YAAA"/>
    <property type="match status" value="1"/>
</dbReference>
<accession>A0A261ET09</accession>
<dbReference type="GO" id="GO:0005829">
    <property type="term" value="C:cytosol"/>
    <property type="evidence" value="ECO:0007669"/>
    <property type="project" value="TreeGrafter"/>
</dbReference>
<proteinExistence type="inferred from homology"/>
<dbReference type="AlphaFoldDB" id="A0A261ET09"/>
<name>A0A261ET09_9BIFI</name>
<dbReference type="PANTHER" id="PTHR30283:SF4">
    <property type="entry name" value="PEROXIDE STRESS RESISTANCE PROTEIN YAAA"/>
    <property type="match status" value="1"/>
</dbReference>
<organism evidence="2 3">
    <name type="scientific">Bombiscardovia coagulans</name>
    <dbReference type="NCBI Taxonomy" id="686666"/>
    <lineage>
        <taxon>Bacteria</taxon>
        <taxon>Bacillati</taxon>
        <taxon>Actinomycetota</taxon>
        <taxon>Actinomycetes</taxon>
        <taxon>Bifidobacteriales</taxon>
        <taxon>Bifidobacteriaceae</taxon>
        <taxon>Bombiscardovia</taxon>
    </lineage>
</organism>
<dbReference type="GO" id="GO:0033194">
    <property type="term" value="P:response to hydroperoxide"/>
    <property type="evidence" value="ECO:0007669"/>
    <property type="project" value="TreeGrafter"/>
</dbReference>
<sequence length="260" mass="30005">MLFLFSPSKTMDFQSPLTIEPHTLPVFSKEANQLIKICQRLTIEDIQTLMGVSRKIAELNFQRFQDWDCSDSPHKARQAIAAFAGEAYESLDTGNLSTIDMDYAQKHLRILSGLYGILRPMDLIQPHRLDMGTRLPNGNTMNLYQFWKTTLTEYLQQELSHSSVPIIVNLASQEYSKAVDIKKLNAKIIEPIFLDQKNGKSKVISFYAKRARGLMCRYAIRHQISQSAALQNFNLEGYCFDDNRSDDSHWYYVRHTENQL</sequence>
<keyword evidence="3" id="KW-1185">Reference proteome</keyword>
<evidence type="ECO:0000256" key="1">
    <source>
        <dbReference type="HAMAP-Rule" id="MF_00652"/>
    </source>
</evidence>
<evidence type="ECO:0000313" key="3">
    <source>
        <dbReference type="Proteomes" id="UP000216004"/>
    </source>
</evidence>
<dbReference type="HAMAP" id="MF_00652">
    <property type="entry name" value="UPF0246"/>
    <property type="match status" value="1"/>
</dbReference>
<evidence type="ECO:0000313" key="2">
    <source>
        <dbReference type="EMBL" id="OZG49991.1"/>
    </source>
</evidence>
<dbReference type="Proteomes" id="UP000216004">
    <property type="component" value="Unassembled WGS sequence"/>
</dbReference>
<dbReference type="EMBL" id="MWWS01000004">
    <property type="protein sequence ID" value="OZG49991.1"/>
    <property type="molecule type" value="Genomic_DNA"/>
</dbReference>
<dbReference type="RefSeq" id="WP_094722535.1">
    <property type="nucleotide sequence ID" value="NZ_MWWS01000004.1"/>
</dbReference>
<dbReference type="NCBIfam" id="NF002542">
    <property type="entry name" value="PRK02101.1-3"/>
    <property type="match status" value="1"/>
</dbReference>
<dbReference type="Pfam" id="PF03883">
    <property type="entry name" value="H2O2_YaaD"/>
    <property type="match status" value="1"/>
</dbReference>
<protein>
    <recommendedName>
        <fullName evidence="1">UPF0246 protein BOCO_0508</fullName>
    </recommendedName>
</protein>
<gene>
    <name evidence="2" type="ORF">BOCO_0508</name>
</gene>